<evidence type="ECO:0000256" key="1">
    <source>
        <dbReference type="ARBA" id="ARBA00001946"/>
    </source>
</evidence>
<sequence length="402" mass="42094">MLEFDAAQQQLLDAAPAPTTQPQACALRAALGRVLAQDVHAEVALPPADNSAMDGYAVRLADLAAGAGLPVQQRCYAGEMPEPLRAGHAIRLFTGSLIPAGADTVVMQEDCDERDGHVQVREAPTLGQHIRRAGEDIAPGTCIAAAGTRLTAAHVALLATQGHAELVVWPRLRVGILSTGDELVQPGHARALHQLYDSNAPMLAALVEGLGAEVGATRHARDDETALGEAILALARDCDIVLTAGGVSVGEKDLVKPVLESLGGRLALWKVRMKPGKPVALGAVRGTPVVCLPGNPVSAFAVFTVLVSPMLRRMQGRTGVRPPVQHGVLRTATPSSDSRENFLRVRAAADEAGRLVLTPHRGQTSGIMSALPWADGLARIPADATRGDGDVVAYYPLASWLS</sequence>
<keyword evidence="6 11" id="KW-0808">Transferase</keyword>
<dbReference type="AlphaFoldDB" id="A0A556A886"/>
<dbReference type="PANTHER" id="PTHR10192">
    <property type="entry name" value="MOLYBDOPTERIN BIOSYNTHESIS PROTEIN"/>
    <property type="match status" value="1"/>
</dbReference>
<dbReference type="SUPFAM" id="SSF53218">
    <property type="entry name" value="Molybdenum cofactor biosynthesis proteins"/>
    <property type="match status" value="1"/>
</dbReference>
<dbReference type="Gene3D" id="3.40.980.10">
    <property type="entry name" value="MoaB/Mog-like domain"/>
    <property type="match status" value="1"/>
</dbReference>
<comment type="cofactor">
    <cofactor evidence="1 11">
        <name>Mg(2+)</name>
        <dbReference type="ChEBI" id="CHEBI:18420"/>
    </cofactor>
</comment>
<dbReference type="Gene3D" id="3.90.105.10">
    <property type="entry name" value="Molybdopterin biosynthesis moea protein, domain 2"/>
    <property type="match status" value="1"/>
</dbReference>
<comment type="caution">
    <text evidence="13">The sequence shown here is derived from an EMBL/GenBank/DDBJ whole genome shotgun (WGS) entry which is preliminary data.</text>
</comment>
<dbReference type="EMBL" id="VLTJ01000042">
    <property type="protein sequence ID" value="TSH89097.1"/>
    <property type="molecule type" value="Genomic_DNA"/>
</dbReference>
<evidence type="ECO:0000256" key="6">
    <source>
        <dbReference type="ARBA" id="ARBA00022679"/>
    </source>
</evidence>
<comment type="similarity">
    <text evidence="4 11">Belongs to the MoeA family.</text>
</comment>
<evidence type="ECO:0000256" key="8">
    <source>
        <dbReference type="ARBA" id="ARBA00022842"/>
    </source>
</evidence>
<dbReference type="NCBIfam" id="NF045515">
    <property type="entry name" value="Glp_gephyrin"/>
    <property type="match status" value="1"/>
</dbReference>
<keyword evidence="5 11" id="KW-0500">Molybdenum</keyword>
<feature type="domain" description="MoaB/Mog" evidence="12">
    <location>
        <begin position="175"/>
        <end position="313"/>
    </location>
</feature>
<name>A0A556A886_9BURK</name>
<keyword evidence="7 11" id="KW-0479">Metal-binding</keyword>
<comment type="catalytic activity">
    <reaction evidence="10">
        <text>adenylyl-molybdopterin + molybdate = Mo-molybdopterin + AMP + H(+)</text>
        <dbReference type="Rhea" id="RHEA:35047"/>
        <dbReference type="ChEBI" id="CHEBI:15378"/>
        <dbReference type="ChEBI" id="CHEBI:36264"/>
        <dbReference type="ChEBI" id="CHEBI:62727"/>
        <dbReference type="ChEBI" id="CHEBI:71302"/>
        <dbReference type="ChEBI" id="CHEBI:456215"/>
        <dbReference type="EC" id="2.10.1.1"/>
    </reaction>
</comment>
<dbReference type="OrthoDB" id="9804758at2"/>
<evidence type="ECO:0000256" key="5">
    <source>
        <dbReference type="ARBA" id="ARBA00022505"/>
    </source>
</evidence>
<evidence type="ECO:0000256" key="7">
    <source>
        <dbReference type="ARBA" id="ARBA00022723"/>
    </source>
</evidence>
<reference evidence="13 14" key="1">
    <citation type="submission" date="2019-07" db="EMBL/GenBank/DDBJ databases">
        <title>Qingshengfaniella alkalisoli gen. nov., sp. nov., isolated from saline soil.</title>
        <authorList>
            <person name="Xu L."/>
            <person name="Huang X.-X."/>
            <person name="Sun J.-Q."/>
        </authorList>
    </citation>
    <scope>NUCLEOTIDE SEQUENCE [LARGE SCALE GENOMIC DNA]</scope>
    <source>
        <strain evidence="13 14">DSM 27279</strain>
    </source>
</reference>
<dbReference type="PROSITE" id="PS01079">
    <property type="entry name" value="MOCF_BIOSYNTHESIS_2"/>
    <property type="match status" value="1"/>
</dbReference>
<gene>
    <name evidence="13" type="ORF">FOZ76_26170</name>
</gene>
<dbReference type="GO" id="GO:0006777">
    <property type="term" value="P:Mo-molybdopterin cofactor biosynthetic process"/>
    <property type="evidence" value="ECO:0007669"/>
    <property type="project" value="UniProtKB-UniRule"/>
</dbReference>
<dbReference type="Pfam" id="PF03453">
    <property type="entry name" value="MoeA_N"/>
    <property type="match status" value="1"/>
</dbReference>
<evidence type="ECO:0000256" key="2">
    <source>
        <dbReference type="ARBA" id="ARBA00002901"/>
    </source>
</evidence>
<dbReference type="InterPro" id="IPR001453">
    <property type="entry name" value="MoaB/Mog_dom"/>
</dbReference>
<dbReference type="InterPro" id="IPR036688">
    <property type="entry name" value="MoeA_C_domain_IV_sf"/>
</dbReference>
<evidence type="ECO:0000256" key="4">
    <source>
        <dbReference type="ARBA" id="ARBA00010763"/>
    </source>
</evidence>
<comment type="function">
    <text evidence="2 11">Catalyzes the insertion of molybdate into adenylated molybdopterin with the concomitant release of AMP.</text>
</comment>
<evidence type="ECO:0000313" key="13">
    <source>
        <dbReference type="EMBL" id="TSH89097.1"/>
    </source>
</evidence>
<dbReference type="NCBIfam" id="TIGR00177">
    <property type="entry name" value="molyb_syn"/>
    <property type="match status" value="1"/>
</dbReference>
<dbReference type="Pfam" id="PF03454">
    <property type="entry name" value="MoeA_C"/>
    <property type="match status" value="1"/>
</dbReference>
<proteinExistence type="inferred from homology"/>
<accession>A0A556A886</accession>
<dbReference type="InterPro" id="IPR005110">
    <property type="entry name" value="MoeA_linker/N"/>
</dbReference>
<evidence type="ECO:0000256" key="10">
    <source>
        <dbReference type="ARBA" id="ARBA00047317"/>
    </source>
</evidence>
<organism evidence="13 14">
    <name type="scientific">Verticiella sediminum</name>
    <dbReference type="NCBI Taxonomy" id="1247510"/>
    <lineage>
        <taxon>Bacteria</taxon>
        <taxon>Pseudomonadati</taxon>
        <taxon>Pseudomonadota</taxon>
        <taxon>Betaproteobacteria</taxon>
        <taxon>Burkholderiales</taxon>
        <taxon>Alcaligenaceae</taxon>
        <taxon>Verticiella</taxon>
    </lineage>
</organism>
<keyword evidence="9 11" id="KW-0501">Molybdenum cofactor biosynthesis</keyword>
<keyword evidence="8 11" id="KW-0460">Magnesium</keyword>
<dbReference type="Gene3D" id="2.40.340.10">
    <property type="entry name" value="MoeA, C-terminal, domain IV"/>
    <property type="match status" value="1"/>
</dbReference>
<dbReference type="Gene3D" id="2.170.190.11">
    <property type="entry name" value="Molybdopterin biosynthesis moea protein, domain 3"/>
    <property type="match status" value="1"/>
</dbReference>
<evidence type="ECO:0000259" key="12">
    <source>
        <dbReference type="SMART" id="SM00852"/>
    </source>
</evidence>
<dbReference type="SMART" id="SM00852">
    <property type="entry name" value="MoCF_biosynth"/>
    <property type="match status" value="1"/>
</dbReference>
<dbReference type="Pfam" id="PF00994">
    <property type="entry name" value="MoCF_biosynth"/>
    <property type="match status" value="1"/>
</dbReference>
<dbReference type="GO" id="GO:0061599">
    <property type="term" value="F:molybdopterin molybdotransferase activity"/>
    <property type="evidence" value="ECO:0007669"/>
    <property type="project" value="UniProtKB-UniRule"/>
</dbReference>
<dbReference type="PANTHER" id="PTHR10192:SF5">
    <property type="entry name" value="GEPHYRIN"/>
    <property type="match status" value="1"/>
</dbReference>
<dbReference type="Proteomes" id="UP000318405">
    <property type="component" value="Unassembled WGS sequence"/>
</dbReference>
<dbReference type="CDD" id="cd00887">
    <property type="entry name" value="MoeA"/>
    <property type="match status" value="1"/>
</dbReference>
<dbReference type="InterPro" id="IPR038987">
    <property type="entry name" value="MoeA-like"/>
</dbReference>
<dbReference type="InterPro" id="IPR005111">
    <property type="entry name" value="MoeA_C_domain_IV"/>
</dbReference>
<dbReference type="UniPathway" id="UPA00344"/>
<dbReference type="EC" id="2.10.1.1" evidence="11"/>
<dbReference type="FunFam" id="3.40.980.10:FF:000004">
    <property type="entry name" value="Molybdopterin molybdenumtransferase"/>
    <property type="match status" value="1"/>
</dbReference>
<protein>
    <recommendedName>
        <fullName evidence="11">Molybdopterin molybdenumtransferase</fullName>
        <ecNumber evidence="11">2.10.1.1</ecNumber>
    </recommendedName>
</protein>
<dbReference type="SUPFAM" id="SSF63882">
    <property type="entry name" value="MoeA N-terminal region -like"/>
    <property type="match status" value="1"/>
</dbReference>
<dbReference type="GO" id="GO:0005829">
    <property type="term" value="C:cytosol"/>
    <property type="evidence" value="ECO:0007669"/>
    <property type="project" value="TreeGrafter"/>
</dbReference>
<keyword evidence="14" id="KW-1185">Reference proteome</keyword>
<comment type="pathway">
    <text evidence="3 11">Cofactor biosynthesis; molybdopterin biosynthesis.</text>
</comment>
<dbReference type="InterPro" id="IPR036425">
    <property type="entry name" value="MoaB/Mog-like_dom_sf"/>
</dbReference>
<evidence type="ECO:0000256" key="9">
    <source>
        <dbReference type="ARBA" id="ARBA00023150"/>
    </source>
</evidence>
<dbReference type="InterPro" id="IPR008284">
    <property type="entry name" value="MoCF_biosynth_CS"/>
</dbReference>
<dbReference type="InterPro" id="IPR036135">
    <property type="entry name" value="MoeA_linker/N_sf"/>
</dbReference>
<evidence type="ECO:0000313" key="14">
    <source>
        <dbReference type="Proteomes" id="UP000318405"/>
    </source>
</evidence>
<evidence type="ECO:0000256" key="11">
    <source>
        <dbReference type="RuleBase" id="RU365090"/>
    </source>
</evidence>
<dbReference type="GO" id="GO:0046872">
    <property type="term" value="F:metal ion binding"/>
    <property type="evidence" value="ECO:0007669"/>
    <property type="project" value="UniProtKB-UniRule"/>
</dbReference>
<dbReference type="RefSeq" id="WP_143951212.1">
    <property type="nucleotide sequence ID" value="NZ_BAABMB010000005.1"/>
</dbReference>
<dbReference type="SUPFAM" id="SSF63867">
    <property type="entry name" value="MoeA C-terminal domain-like"/>
    <property type="match status" value="1"/>
</dbReference>
<evidence type="ECO:0000256" key="3">
    <source>
        <dbReference type="ARBA" id="ARBA00005046"/>
    </source>
</evidence>